<evidence type="ECO:0000313" key="3">
    <source>
        <dbReference type="Proteomes" id="UP001306119"/>
    </source>
</evidence>
<dbReference type="EMBL" id="JAYXUG010000022">
    <property type="protein sequence ID" value="MEC6833597.1"/>
    <property type="molecule type" value="Genomic_DNA"/>
</dbReference>
<dbReference type="RefSeq" id="WP_327775571.1">
    <property type="nucleotide sequence ID" value="NZ_JAYXUG010000022.1"/>
</dbReference>
<gene>
    <name evidence="2" type="ORF">VXS06_17675</name>
</gene>
<accession>A0ABU6LBY9</accession>
<protein>
    <submittedName>
        <fullName evidence="2">STAS-like domain-containing protein</fullName>
    </submittedName>
</protein>
<keyword evidence="3" id="KW-1185">Reference proteome</keyword>
<proteinExistence type="predicted"/>
<dbReference type="Proteomes" id="UP001306119">
    <property type="component" value="Unassembled WGS sequence"/>
</dbReference>
<evidence type="ECO:0000259" key="1">
    <source>
        <dbReference type="Pfam" id="PF14213"/>
    </source>
</evidence>
<comment type="caution">
    <text evidence="2">The sequence shown here is derived from an EMBL/GenBank/DDBJ whole genome shotgun (WGS) entry which is preliminary data.</text>
</comment>
<name>A0ABU6LBY9_9GAMM</name>
<dbReference type="Pfam" id="PF14213">
    <property type="entry name" value="DUF4325"/>
    <property type="match status" value="1"/>
</dbReference>
<dbReference type="InterPro" id="IPR025474">
    <property type="entry name" value="DUF4325"/>
</dbReference>
<evidence type="ECO:0000313" key="2">
    <source>
        <dbReference type="EMBL" id="MEC6833597.1"/>
    </source>
</evidence>
<feature type="domain" description="DUF4325" evidence="1">
    <location>
        <begin position="24"/>
        <end position="86"/>
    </location>
</feature>
<sequence length="105" mass="11786">MKTICVADRYFAPGPRYKILGDASGEEFREWLIKELTHDSNITVNLDGTLGYGSSFLEEAFGGLVRAGIDHKTILNINYISEEEPDLIEEICGYIQDEIDKQNNG</sequence>
<reference evidence="2 3" key="1">
    <citation type="submission" date="2024-01" db="EMBL/GenBank/DDBJ databases">
        <title>Active colonisers of the gastrointestinal tract of Atlantic salmon farmed in a warm water region.</title>
        <authorList>
            <person name="Bowman J.P."/>
        </authorList>
    </citation>
    <scope>NUCLEOTIDE SEQUENCE [LARGE SCALE GENOMIC DNA]</scope>
    <source>
        <strain evidence="2 3">S3MW1</strain>
    </source>
</reference>
<organism evidence="2 3">
    <name type="scientific">Photobacterium toruni</name>
    <dbReference type="NCBI Taxonomy" id="1935446"/>
    <lineage>
        <taxon>Bacteria</taxon>
        <taxon>Pseudomonadati</taxon>
        <taxon>Pseudomonadota</taxon>
        <taxon>Gammaproteobacteria</taxon>
        <taxon>Vibrionales</taxon>
        <taxon>Vibrionaceae</taxon>
        <taxon>Photobacterium</taxon>
    </lineage>
</organism>